<protein>
    <submittedName>
        <fullName evidence="2">Protease, membrane-associated</fullName>
    </submittedName>
</protein>
<dbReference type="AlphaFoldDB" id="A0A377XGL7"/>
<feature type="compositionally biased region" description="Basic and acidic residues" evidence="1">
    <location>
        <begin position="24"/>
        <end position="35"/>
    </location>
</feature>
<evidence type="ECO:0000256" key="1">
    <source>
        <dbReference type="SAM" id="MobiDB-lite"/>
    </source>
</evidence>
<dbReference type="EMBL" id="UGLH01000006">
    <property type="protein sequence ID" value="STT82466.1"/>
    <property type="molecule type" value="Genomic_DNA"/>
</dbReference>
<name>A0A377XGL7_KLEPN</name>
<sequence length="49" mass="5660">MLEEKQSQQQTLVYEQKAQQAKLEQARNEREKDPFRPGVFHSAGSATIK</sequence>
<organism evidence="2 3">
    <name type="scientific">Klebsiella pneumoniae</name>
    <dbReference type="NCBI Taxonomy" id="573"/>
    <lineage>
        <taxon>Bacteria</taxon>
        <taxon>Pseudomonadati</taxon>
        <taxon>Pseudomonadota</taxon>
        <taxon>Gammaproteobacteria</taxon>
        <taxon>Enterobacterales</taxon>
        <taxon>Enterobacteriaceae</taxon>
        <taxon>Klebsiella/Raoultella group</taxon>
        <taxon>Klebsiella</taxon>
        <taxon>Klebsiella pneumoniae complex</taxon>
    </lineage>
</organism>
<reference evidence="2 3" key="1">
    <citation type="submission" date="2018-06" db="EMBL/GenBank/DDBJ databases">
        <authorList>
            <consortium name="Pathogen Informatics"/>
            <person name="Doyle S."/>
        </authorList>
    </citation>
    <scope>NUCLEOTIDE SEQUENCE [LARGE SCALE GENOMIC DNA]</scope>
    <source>
        <strain evidence="2 3">NCTC5047</strain>
    </source>
</reference>
<evidence type="ECO:0000313" key="3">
    <source>
        <dbReference type="Proteomes" id="UP000254340"/>
    </source>
</evidence>
<feature type="region of interest" description="Disordered" evidence="1">
    <location>
        <begin position="1"/>
        <end position="49"/>
    </location>
</feature>
<gene>
    <name evidence="2" type="primary">yibP_2</name>
    <name evidence="2" type="ORF">NCTC5047_03433</name>
</gene>
<dbReference type="Proteomes" id="UP000254340">
    <property type="component" value="Unassembled WGS sequence"/>
</dbReference>
<dbReference type="GO" id="GO:0006508">
    <property type="term" value="P:proteolysis"/>
    <property type="evidence" value="ECO:0007669"/>
    <property type="project" value="UniProtKB-KW"/>
</dbReference>
<accession>A0A377XGL7</accession>
<keyword evidence="2" id="KW-0645">Protease</keyword>
<keyword evidence="2" id="KW-0378">Hydrolase</keyword>
<proteinExistence type="predicted"/>
<evidence type="ECO:0000313" key="2">
    <source>
        <dbReference type="EMBL" id="STT82466.1"/>
    </source>
</evidence>
<dbReference type="GO" id="GO:0008233">
    <property type="term" value="F:peptidase activity"/>
    <property type="evidence" value="ECO:0007669"/>
    <property type="project" value="UniProtKB-KW"/>
</dbReference>